<gene>
    <name evidence="4" type="ORF">TrRE_jg3226</name>
</gene>
<feature type="compositionally biased region" description="Basic and acidic residues" evidence="2">
    <location>
        <begin position="546"/>
        <end position="557"/>
    </location>
</feature>
<keyword evidence="1" id="KW-0863">Zinc-finger</keyword>
<feature type="region of interest" description="UBR4 E3 catalytic module" evidence="1">
    <location>
        <begin position="259"/>
        <end position="834"/>
    </location>
</feature>
<dbReference type="GO" id="GO:0008270">
    <property type="term" value="F:zinc ion binding"/>
    <property type="evidence" value="ECO:0007669"/>
    <property type="project" value="UniProtKB-KW"/>
</dbReference>
<keyword evidence="1" id="KW-0862">Zinc</keyword>
<dbReference type="OrthoDB" id="30336at2759"/>
<feature type="non-terminal residue" evidence="4">
    <location>
        <position position="1"/>
    </location>
</feature>
<feature type="region of interest" description="Disordered" evidence="2">
    <location>
        <begin position="543"/>
        <end position="563"/>
    </location>
</feature>
<comment type="similarity">
    <text evidence="1">Belongs to the UBR4 family.</text>
</comment>
<sequence length="834" mass="89187">YILNNHSSPINIGEEVDVKSLPPMVVSYRLIGVDGEATEEVVEKIDMEKREKGKGKDRAAELHKSPATISCLLAGTVSHISDALKISRRDSTPPNLDSTAGPSLTLLSLASKFPLNRSIMKSVGADMVMLRCLLKVVKGGQGGGSGGDKHATFDKLLEVIHLMQQDDGGKERGKGGEGGDAKNGGVDDGQKVEGEGGSESLAVIKSALEEERVKELLKTNPNLITVMGRLIPTLISKGQEDILSVTCVESVSFDDSVPPEFTSAVHKVYLAAVQHNVDPSFSSSLVRAGFLDALTAVKKCMKTIFQMSNAAGMGDVGIEAEKVLENCKDLTADLDAKLRERKKVLSQRRREKAMMSMKKLSSPKDESGGAAKPAAAAAAVGAAAAAVAVATPKKSGPPKIETPAWMLAEMAGMDEEDDAVVCCVCGEGYTFQPNEVMGVYAFASRKSVQSLGTVEGNTLFPSLPQQIDATMLPDKDSKKQKLAVVDENSGLKVGSGRVEKLQNLLKRALKGCHMKPASSNSRSLSVYCTVSASNAIHSTCHQRAAQADKKHPKDPKGEWQGATMRNSRVKTNCLLPLKGYGMVNEVQYVESIEKFYSNVGTATGISPASSSSLSRTFLAIHDIKSLTELLVSGDSMSEGSEGGSITSNCLHLLRLFGFARGVASVAELNGEPEAHRAKATAAAFAIIGSLNRPNEQNLVNGAPFALVSALLFENKNFWADHAKVFCRFLAKSKGTLQPVTQGGGRKRSNSLTAWEEKSSCISKAVRCRLNLFLLFDFCFAKGFDVDSESDEKLVEDGDRLAEFINLLHSAESIESLWKAGGSKTVAVEEVKSWL</sequence>
<dbReference type="Pfam" id="PF13764">
    <property type="entry name" value="E3_UbLigase_R4"/>
    <property type="match status" value="2"/>
</dbReference>
<name>A0A9W7FW73_9STRA</name>
<evidence type="ECO:0000259" key="3">
    <source>
        <dbReference type="Pfam" id="PF13764"/>
    </source>
</evidence>
<proteinExistence type="inferred from homology"/>
<dbReference type="InterPro" id="IPR025704">
    <property type="entry name" value="E3_Ub_ligase_UBR4_C"/>
</dbReference>
<feature type="region of interest" description="Disordered" evidence="2">
    <location>
        <begin position="166"/>
        <end position="195"/>
    </location>
</feature>
<dbReference type="InterPro" id="IPR045189">
    <property type="entry name" value="UBR4-like"/>
</dbReference>
<evidence type="ECO:0000313" key="4">
    <source>
        <dbReference type="EMBL" id="GMI20536.1"/>
    </source>
</evidence>
<reference evidence="4" key="1">
    <citation type="submission" date="2022-07" db="EMBL/GenBank/DDBJ databases">
        <title>Genome analysis of Parmales, a sister group of diatoms, reveals the evolutionary specialization of diatoms from phago-mixotrophs to photoautotrophs.</title>
        <authorList>
            <person name="Ban H."/>
            <person name="Sato S."/>
            <person name="Yoshikawa S."/>
            <person name="Kazumasa Y."/>
            <person name="Nakamura Y."/>
            <person name="Ichinomiya M."/>
            <person name="Saitoh K."/>
            <person name="Sato N."/>
            <person name="Blanc-Mathieu R."/>
            <person name="Endo H."/>
            <person name="Kuwata A."/>
            <person name="Ogata H."/>
        </authorList>
    </citation>
    <scope>NUCLEOTIDE SEQUENCE</scope>
</reference>
<dbReference type="EMBL" id="BRXZ01008048">
    <property type="protein sequence ID" value="GMI20536.1"/>
    <property type="molecule type" value="Genomic_DNA"/>
</dbReference>
<dbReference type="PANTHER" id="PTHR21725">
    <property type="entry name" value="E3 UBIQUITIN-PROTEIN LIGASE UBR4"/>
    <property type="match status" value="1"/>
</dbReference>
<dbReference type="PROSITE" id="PS52043">
    <property type="entry name" value="UBR4_E3"/>
    <property type="match status" value="1"/>
</dbReference>
<feature type="domain" description="E3 ubiquitin ligase UBR4 C-terminal" evidence="3">
    <location>
        <begin position="298"/>
        <end position="728"/>
    </location>
</feature>
<keyword evidence="5" id="KW-1185">Reference proteome</keyword>
<keyword evidence="1" id="KW-0479">Metal-binding</keyword>
<dbReference type="AlphaFoldDB" id="A0A9W7FW73"/>
<protein>
    <recommendedName>
        <fullName evidence="3">E3 ubiquitin ligase UBR4 C-terminal domain-containing protein</fullName>
    </recommendedName>
</protein>
<dbReference type="PANTHER" id="PTHR21725:SF1">
    <property type="entry name" value="E3 UBIQUITIN-PROTEIN LIGASE UBR4"/>
    <property type="match status" value="1"/>
</dbReference>
<evidence type="ECO:0000256" key="1">
    <source>
        <dbReference type="PROSITE-ProRule" id="PRU01388"/>
    </source>
</evidence>
<feature type="compositionally biased region" description="Basic and acidic residues" evidence="2">
    <location>
        <begin position="167"/>
        <end position="180"/>
    </location>
</feature>
<comment type="caution">
    <text evidence="4">The sequence shown here is derived from an EMBL/GenBank/DDBJ whole genome shotgun (WGS) entry which is preliminary data.</text>
</comment>
<evidence type="ECO:0000256" key="2">
    <source>
        <dbReference type="SAM" id="MobiDB-lite"/>
    </source>
</evidence>
<feature type="domain" description="E3 ubiquitin ligase UBR4 C-terminal" evidence="3">
    <location>
        <begin position="22"/>
        <end position="236"/>
    </location>
</feature>
<evidence type="ECO:0000313" key="5">
    <source>
        <dbReference type="Proteomes" id="UP001165082"/>
    </source>
</evidence>
<organism evidence="4 5">
    <name type="scientific">Triparma retinervis</name>
    <dbReference type="NCBI Taxonomy" id="2557542"/>
    <lineage>
        <taxon>Eukaryota</taxon>
        <taxon>Sar</taxon>
        <taxon>Stramenopiles</taxon>
        <taxon>Ochrophyta</taxon>
        <taxon>Bolidophyceae</taxon>
        <taxon>Parmales</taxon>
        <taxon>Triparmaceae</taxon>
        <taxon>Triparma</taxon>
    </lineage>
</organism>
<accession>A0A9W7FW73</accession>
<dbReference type="Proteomes" id="UP001165082">
    <property type="component" value="Unassembled WGS sequence"/>
</dbReference>
<feature type="region of interest" description="Disordered" evidence="2">
    <location>
        <begin position="343"/>
        <end position="370"/>
    </location>
</feature>